<dbReference type="AlphaFoldDB" id="A0A0C2RY39"/>
<evidence type="ECO:0000313" key="2">
    <source>
        <dbReference type="Proteomes" id="UP000054549"/>
    </source>
</evidence>
<dbReference type="HOGENOM" id="CLU_2440373_0_0_1"/>
<dbReference type="EMBL" id="KN818543">
    <property type="protein sequence ID" value="KIL55245.1"/>
    <property type="molecule type" value="Genomic_DNA"/>
</dbReference>
<keyword evidence="2" id="KW-1185">Reference proteome</keyword>
<sequence>MTTRPLVGSAICVKTWKLLAEKPGLPNLGAVATTPNFLNRPIAIHSLTIHYPSELKAVLGSPLPKPWLQKTQLQTPRWQQHSGSVVSCSC</sequence>
<gene>
    <name evidence="1" type="ORF">M378DRAFT_644969</name>
</gene>
<accession>A0A0C2RY39</accession>
<evidence type="ECO:0000313" key="1">
    <source>
        <dbReference type="EMBL" id="KIL55245.1"/>
    </source>
</evidence>
<reference evidence="1 2" key="1">
    <citation type="submission" date="2014-04" db="EMBL/GenBank/DDBJ databases">
        <title>Evolutionary Origins and Diversification of the Mycorrhizal Mutualists.</title>
        <authorList>
            <consortium name="DOE Joint Genome Institute"/>
            <consortium name="Mycorrhizal Genomics Consortium"/>
            <person name="Kohler A."/>
            <person name="Kuo A."/>
            <person name="Nagy L.G."/>
            <person name="Floudas D."/>
            <person name="Copeland A."/>
            <person name="Barry K.W."/>
            <person name="Cichocki N."/>
            <person name="Veneault-Fourrey C."/>
            <person name="LaButti K."/>
            <person name="Lindquist E.A."/>
            <person name="Lipzen A."/>
            <person name="Lundell T."/>
            <person name="Morin E."/>
            <person name="Murat C."/>
            <person name="Riley R."/>
            <person name="Ohm R."/>
            <person name="Sun H."/>
            <person name="Tunlid A."/>
            <person name="Henrissat B."/>
            <person name="Grigoriev I.V."/>
            <person name="Hibbett D.S."/>
            <person name="Martin F."/>
        </authorList>
    </citation>
    <scope>NUCLEOTIDE SEQUENCE [LARGE SCALE GENOMIC DNA]</scope>
    <source>
        <strain evidence="1 2">Koide BX008</strain>
    </source>
</reference>
<dbReference type="Proteomes" id="UP000054549">
    <property type="component" value="Unassembled WGS sequence"/>
</dbReference>
<dbReference type="InParanoid" id="A0A0C2RY39"/>
<proteinExistence type="predicted"/>
<organism evidence="1 2">
    <name type="scientific">Amanita muscaria (strain Koide BX008)</name>
    <dbReference type="NCBI Taxonomy" id="946122"/>
    <lineage>
        <taxon>Eukaryota</taxon>
        <taxon>Fungi</taxon>
        <taxon>Dikarya</taxon>
        <taxon>Basidiomycota</taxon>
        <taxon>Agaricomycotina</taxon>
        <taxon>Agaricomycetes</taxon>
        <taxon>Agaricomycetidae</taxon>
        <taxon>Agaricales</taxon>
        <taxon>Pluteineae</taxon>
        <taxon>Amanitaceae</taxon>
        <taxon>Amanita</taxon>
    </lineage>
</organism>
<name>A0A0C2RY39_AMAMK</name>
<protein>
    <submittedName>
        <fullName evidence="1">Uncharacterized protein</fullName>
    </submittedName>
</protein>